<dbReference type="Gene3D" id="1.20.1250.20">
    <property type="entry name" value="MFS general substrate transporter like domains"/>
    <property type="match status" value="1"/>
</dbReference>
<gene>
    <name evidence="4" type="ORF">MFIFM68171_07930</name>
</gene>
<feature type="region of interest" description="Disordered" evidence="2">
    <location>
        <begin position="56"/>
        <end position="75"/>
    </location>
</feature>
<protein>
    <submittedName>
        <fullName evidence="4">Uncharacterized protein</fullName>
    </submittedName>
</protein>
<dbReference type="GeneID" id="98178673"/>
<dbReference type="EMBL" id="BAAFSV010000004">
    <property type="protein sequence ID" value="GAB1317720.1"/>
    <property type="molecule type" value="Genomic_DNA"/>
</dbReference>
<comment type="caution">
    <text evidence="4">The sequence shown here is derived from an EMBL/GenBank/DDBJ whole genome shotgun (WGS) entry which is preliminary data.</text>
</comment>
<evidence type="ECO:0000256" key="1">
    <source>
        <dbReference type="ARBA" id="ARBA00004141"/>
    </source>
</evidence>
<accession>A0ABQ0GIY7</accession>
<evidence type="ECO:0000313" key="4">
    <source>
        <dbReference type="EMBL" id="GAB1317720.1"/>
    </source>
</evidence>
<dbReference type="PANTHER" id="PTHR48022">
    <property type="entry name" value="PLASTIDIC GLUCOSE TRANSPORTER 4"/>
    <property type="match status" value="1"/>
</dbReference>
<dbReference type="InterPro" id="IPR036259">
    <property type="entry name" value="MFS_trans_sf"/>
</dbReference>
<evidence type="ECO:0000256" key="2">
    <source>
        <dbReference type="SAM" id="MobiDB-lite"/>
    </source>
</evidence>
<comment type="subcellular location">
    <subcellularLocation>
        <location evidence="1">Membrane</location>
        <topology evidence="1">Multi-pass membrane protein</topology>
    </subcellularLocation>
</comment>
<keyword evidence="5" id="KW-1185">Reference proteome</keyword>
<feature type="transmembrane region" description="Helical" evidence="3">
    <location>
        <begin position="12"/>
        <end position="30"/>
    </location>
</feature>
<name>A0ABQ0GIY7_9PEZI</name>
<keyword evidence="3" id="KW-0472">Membrane</keyword>
<evidence type="ECO:0000313" key="5">
    <source>
        <dbReference type="Proteomes" id="UP001628179"/>
    </source>
</evidence>
<evidence type="ECO:0000256" key="3">
    <source>
        <dbReference type="SAM" id="Phobius"/>
    </source>
</evidence>
<dbReference type="InterPro" id="IPR050360">
    <property type="entry name" value="MFS_Sugar_Transporters"/>
</dbReference>
<dbReference type="Proteomes" id="UP001628179">
    <property type="component" value="Unassembled WGS sequence"/>
</dbReference>
<dbReference type="PANTHER" id="PTHR48022:SF80">
    <property type="entry name" value="SUGAR TRANSPORTER, PUTATIVE (AFU_ORTHOLOGUE AFUA_3G12170)-RELATED"/>
    <property type="match status" value="1"/>
</dbReference>
<proteinExistence type="predicted"/>
<reference evidence="4 5" key="1">
    <citation type="submission" date="2024-09" db="EMBL/GenBank/DDBJ databases">
        <title>Itraconazole resistance in Madurella fahalii resulting from another homologue of gene encoding cytochrome P450 14-alpha sterol demethylase (CYP51).</title>
        <authorList>
            <person name="Yoshioka I."/>
            <person name="Fahal A.H."/>
            <person name="Kaneko S."/>
            <person name="Yaguchi T."/>
        </authorList>
    </citation>
    <scope>NUCLEOTIDE SEQUENCE [LARGE SCALE GENOMIC DNA]</scope>
    <source>
        <strain evidence="4 5">IFM 68171</strain>
    </source>
</reference>
<keyword evidence="3" id="KW-0812">Transmembrane</keyword>
<organism evidence="4 5">
    <name type="scientific">Madurella fahalii</name>
    <dbReference type="NCBI Taxonomy" id="1157608"/>
    <lineage>
        <taxon>Eukaryota</taxon>
        <taxon>Fungi</taxon>
        <taxon>Dikarya</taxon>
        <taxon>Ascomycota</taxon>
        <taxon>Pezizomycotina</taxon>
        <taxon>Sordariomycetes</taxon>
        <taxon>Sordariomycetidae</taxon>
        <taxon>Sordariales</taxon>
        <taxon>Sordariales incertae sedis</taxon>
        <taxon>Madurella</taxon>
    </lineage>
</organism>
<dbReference type="RefSeq" id="XP_070919451.1">
    <property type="nucleotide sequence ID" value="XM_071063350.1"/>
</dbReference>
<keyword evidence="3" id="KW-1133">Transmembrane helix</keyword>
<sequence length="75" mass="8750">MALKELSWKFYFLFVAWDVLVTIPIVFFFFKETKQLSLEEIDVLFGDRATGTLAKDHDKSDLAQPEHEGRLEKEA</sequence>